<dbReference type="Proteomes" id="UP000054279">
    <property type="component" value="Unassembled WGS sequence"/>
</dbReference>
<feature type="non-terminal residue" evidence="1">
    <location>
        <position position="1"/>
    </location>
</feature>
<gene>
    <name evidence="1" type="ORF">M422DRAFT_99788</name>
</gene>
<dbReference type="AlphaFoldDB" id="A0A0C9UQF6"/>
<sequence>DTEIPHRTKLREGVLERATLAVKKLKNKLNDVPGKISFTFDAWTSEAYDPYLAITAHYKYSSP</sequence>
<evidence type="ECO:0000313" key="2">
    <source>
        <dbReference type="Proteomes" id="UP000054279"/>
    </source>
</evidence>
<feature type="non-terminal residue" evidence="1">
    <location>
        <position position="63"/>
    </location>
</feature>
<keyword evidence="2" id="KW-1185">Reference proteome</keyword>
<organism evidence="1 2">
    <name type="scientific">Sphaerobolus stellatus (strain SS14)</name>
    <dbReference type="NCBI Taxonomy" id="990650"/>
    <lineage>
        <taxon>Eukaryota</taxon>
        <taxon>Fungi</taxon>
        <taxon>Dikarya</taxon>
        <taxon>Basidiomycota</taxon>
        <taxon>Agaricomycotina</taxon>
        <taxon>Agaricomycetes</taxon>
        <taxon>Phallomycetidae</taxon>
        <taxon>Geastrales</taxon>
        <taxon>Sphaerobolaceae</taxon>
        <taxon>Sphaerobolus</taxon>
    </lineage>
</organism>
<dbReference type="HOGENOM" id="CLU_155624_2_1_1"/>
<reference evidence="1 2" key="1">
    <citation type="submission" date="2014-06" db="EMBL/GenBank/DDBJ databases">
        <title>Evolutionary Origins and Diversification of the Mycorrhizal Mutualists.</title>
        <authorList>
            <consortium name="DOE Joint Genome Institute"/>
            <consortium name="Mycorrhizal Genomics Consortium"/>
            <person name="Kohler A."/>
            <person name="Kuo A."/>
            <person name="Nagy L.G."/>
            <person name="Floudas D."/>
            <person name="Copeland A."/>
            <person name="Barry K.W."/>
            <person name="Cichocki N."/>
            <person name="Veneault-Fourrey C."/>
            <person name="LaButti K."/>
            <person name="Lindquist E.A."/>
            <person name="Lipzen A."/>
            <person name="Lundell T."/>
            <person name="Morin E."/>
            <person name="Murat C."/>
            <person name="Riley R."/>
            <person name="Ohm R."/>
            <person name="Sun H."/>
            <person name="Tunlid A."/>
            <person name="Henrissat B."/>
            <person name="Grigoriev I.V."/>
            <person name="Hibbett D.S."/>
            <person name="Martin F."/>
        </authorList>
    </citation>
    <scope>NUCLEOTIDE SEQUENCE [LARGE SCALE GENOMIC DNA]</scope>
    <source>
        <strain evidence="1 2">SS14</strain>
    </source>
</reference>
<name>A0A0C9UQF6_SPHS4</name>
<accession>A0A0C9UQF6</accession>
<protein>
    <submittedName>
        <fullName evidence="1">Uncharacterized protein</fullName>
    </submittedName>
</protein>
<evidence type="ECO:0000313" key="1">
    <source>
        <dbReference type="EMBL" id="KIJ31312.1"/>
    </source>
</evidence>
<dbReference type="OrthoDB" id="1607513at2759"/>
<dbReference type="EMBL" id="KN837245">
    <property type="protein sequence ID" value="KIJ31312.1"/>
    <property type="molecule type" value="Genomic_DNA"/>
</dbReference>
<proteinExistence type="predicted"/>